<reference evidence="2" key="1">
    <citation type="journal article" date="2022" name="Mol. Ecol. Resour.">
        <title>The genomes of chicory, endive, great burdock and yacon provide insights into Asteraceae palaeo-polyploidization history and plant inulin production.</title>
        <authorList>
            <person name="Fan W."/>
            <person name="Wang S."/>
            <person name="Wang H."/>
            <person name="Wang A."/>
            <person name="Jiang F."/>
            <person name="Liu H."/>
            <person name="Zhao H."/>
            <person name="Xu D."/>
            <person name="Zhang Y."/>
        </authorList>
    </citation>
    <scope>NUCLEOTIDE SEQUENCE [LARGE SCALE GENOMIC DNA]</scope>
    <source>
        <strain evidence="2">cv. Niubang</strain>
    </source>
</reference>
<name>A0ACB9DMP1_ARCLA</name>
<proteinExistence type="predicted"/>
<protein>
    <submittedName>
        <fullName evidence="1">Uncharacterized protein</fullName>
    </submittedName>
</protein>
<organism evidence="1 2">
    <name type="scientific">Arctium lappa</name>
    <name type="common">Greater burdock</name>
    <name type="synonym">Lappa major</name>
    <dbReference type="NCBI Taxonomy" id="4217"/>
    <lineage>
        <taxon>Eukaryota</taxon>
        <taxon>Viridiplantae</taxon>
        <taxon>Streptophyta</taxon>
        <taxon>Embryophyta</taxon>
        <taxon>Tracheophyta</taxon>
        <taxon>Spermatophyta</taxon>
        <taxon>Magnoliopsida</taxon>
        <taxon>eudicotyledons</taxon>
        <taxon>Gunneridae</taxon>
        <taxon>Pentapetalae</taxon>
        <taxon>asterids</taxon>
        <taxon>campanulids</taxon>
        <taxon>Asterales</taxon>
        <taxon>Asteraceae</taxon>
        <taxon>Carduoideae</taxon>
        <taxon>Cardueae</taxon>
        <taxon>Arctiinae</taxon>
        <taxon>Arctium</taxon>
    </lineage>
</organism>
<evidence type="ECO:0000313" key="1">
    <source>
        <dbReference type="EMBL" id="KAI3747797.1"/>
    </source>
</evidence>
<evidence type="ECO:0000313" key="2">
    <source>
        <dbReference type="Proteomes" id="UP001055879"/>
    </source>
</evidence>
<dbReference type="EMBL" id="CM042049">
    <property type="protein sequence ID" value="KAI3747797.1"/>
    <property type="molecule type" value="Genomic_DNA"/>
</dbReference>
<comment type="caution">
    <text evidence="1">The sequence shown here is derived from an EMBL/GenBank/DDBJ whole genome shotgun (WGS) entry which is preliminary data.</text>
</comment>
<gene>
    <name evidence="1" type="ORF">L6452_10455</name>
</gene>
<sequence length="152" mass="17167">MARQLIFIQKTILPYPGITFFAVMVGVVSVFSIVVFLCGSHGQFKRSNTYKREKNTVHLGDKKSRGFKLGTSLSNKALLMTKMISWRKEDEGRCEDDDEEAVWKRTIIMGERCRPLEFSGKLSYDENGNSIAESPRKHVASTDNGVVDMPKS</sequence>
<keyword evidence="2" id="KW-1185">Reference proteome</keyword>
<accession>A0ACB9DMP1</accession>
<reference evidence="1 2" key="2">
    <citation type="journal article" date="2022" name="Mol. Ecol. Resour.">
        <title>The genomes of chicory, endive, great burdock and yacon provide insights into Asteraceae paleo-polyploidization history and plant inulin production.</title>
        <authorList>
            <person name="Fan W."/>
            <person name="Wang S."/>
            <person name="Wang H."/>
            <person name="Wang A."/>
            <person name="Jiang F."/>
            <person name="Liu H."/>
            <person name="Zhao H."/>
            <person name="Xu D."/>
            <person name="Zhang Y."/>
        </authorList>
    </citation>
    <scope>NUCLEOTIDE SEQUENCE [LARGE SCALE GENOMIC DNA]</scope>
    <source>
        <strain evidence="2">cv. Niubang</strain>
    </source>
</reference>
<dbReference type="Proteomes" id="UP001055879">
    <property type="component" value="Linkage Group LG03"/>
</dbReference>